<organism evidence="11 13">
    <name type="scientific">Pseudomonas tohonis</name>
    <dbReference type="NCBI Taxonomy" id="2725477"/>
    <lineage>
        <taxon>Bacteria</taxon>
        <taxon>Pseudomonadati</taxon>
        <taxon>Pseudomonadota</taxon>
        <taxon>Gammaproteobacteria</taxon>
        <taxon>Pseudomonadales</taxon>
        <taxon>Pseudomonadaceae</taxon>
        <taxon>Pseudomonas</taxon>
    </lineage>
</organism>
<feature type="transmembrane region" description="Helical" evidence="9">
    <location>
        <begin position="206"/>
        <end position="230"/>
    </location>
</feature>
<dbReference type="GO" id="GO:0043190">
    <property type="term" value="C:ATP-binding cassette (ABC) transporter complex"/>
    <property type="evidence" value="ECO:0007669"/>
    <property type="project" value="InterPro"/>
</dbReference>
<evidence type="ECO:0000313" key="11">
    <source>
        <dbReference type="EMBL" id="BCG24920.1"/>
    </source>
</evidence>
<keyword evidence="7 9" id="KW-1133">Transmembrane helix</keyword>
<dbReference type="PANTHER" id="PTHR30614">
    <property type="entry name" value="MEMBRANE COMPONENT OF AMINO ACID ABC TRANSPORTER"/>
    <property type="match status" value="1"/>
</dbReference>
<proteinExistence type="inferred from homology"/>
<feature type="transmembrane region" description="Helical" evidence="9">
    <location>
        <begin position="53"/>
        <end position="75"/>
    </location>
</feature>
<evidence type="ECO:0000313" key="12">
    <source>
        <dbReference type="EMBL" id="GJN53839.1"/>
    </source>
</evidence>
<dbReference type="KEGG" id="ptw:TUM18999_31110"/>
<dbReference type="InterPro" id="IPR010065">
    <property type="entry name" value="AA_ABC_transptr_permease_3TM"/>
</dbReference>
<comment type="subcellular location">
    <subcellularLocation>
        <location evidence="1">Cell inner membrane</location>
        <topology evidence="1">Multi-pass membrane protein</topology>
    </subcellularLocation>
    <subcellularLocation>
        <location evidence="9">Cell membrane</location>
        <topology evidence="9">Multi-pass membrane protein</topology>
    </subcellularLocation>
</comment>
<protein>
    <submittedName>
        <fullName evidence="11">Amino acid permease</fullName>
    </submittedName>
</protein>
<dbReference type="Proteomes" id="UP001054892">
    <property type="component" value="Unassembled WGS sequence"/>
</dbReference>
<keyword evidence="8 9" id="KW-0472">Membrane</keyword>
<evidence type="ECO:0000259" key="10">
    <source>
        <dbReference type="PROSITE" id="PS50928"/>
    </source>
</evidence>
<evidence type="ECO:0000256" key="3">
    <source>
        <dbReference type="ARBA" id="ARBA00022448"/>
    </source>
</evidence>
<dbReference type="InterPro" id="IPR035906">
    <property type="entry name" value="MetI-like_sf"/>
</dbReference>
<dbReference type="Gene3D" id="1.10.3720.10">
    <property type="entry name" value="MetI-like"/>
    <property type="match status" value="1"/>
</dbReference>
<sequence>MFGDLLAPRYLHWLLDGFLLTLGTSLLVCVIGTLLGALVAVGRQLPGRLSWPARAYLSVLRNTPLLVQLFFWYFGVPALLPEDLVFWLNLPHERALGPLVLAWPSFEFLAAALGLSLYTSAFIAEELRAGIASVRPQQAEAGLALGLRPAQVWRCIILPQALHTALPPLFGQYMNALKNSSLAMAIGLAELSYASRQVETETFKTFQAFGIATLLYLGAAIAIEVAGTLIHQHRRHVRGEA</sequence>
<evidence type="ECO:0000256" key="6">
    <source>
        <dbReference type="ARBA" id="ARBA00022970"/>
    </source>
</evidence>
<dbReference type="EMBL" id="AP023189">
    <property type="protein sequence ID" value="BCG24920.1"/>
    <property type="molecule type" value="Genomic_DNA"/>
</dbReference>
<evidence type="ECO:0000256" key="9">
    <source>
        <dbReference type="RuleBase" id="RU363032"/>
    </source>
</evidence>
<feature type="domain" description="ABC transmembrane type-1" evidence="10">
    <location>
        <begin position="14"/>
        <end position="227"/>
    </location>
</feature>
<evidence type="ECO:0000313" key="13">
    <source>
        <dbReference type="Proteomes" id="UP000509383"/>
    </source>
</evidence>
<dbReference type="SUPFAM" id="SSF161098">
    <property type="entry name" value="MetI-like"/>
    <property type="match status" value="1"/>
</dbReference>
<dbReference type="CDD" id="cd06261">
    <property type="entry name" value="TM_PBP2"/>
    <property type="match status" value="1"/>
</dbReference>
<evidence type="ECO:0000313" key="14">
    <source>
        <dbReference type="Proteomes" id="UP001054892"/>
    </source>
</evidence>
<name>A0A6J4E5L1_9PSED</name>
<evidence type="ECO:0000256" key="5">
    <source>
        <dbReference type="ARBA" id="ARBA00022692"/>
    </source>
</evidence>
<reference evidence="11 13" key="1">
    <citation type="submission" date="2020-05" db="EMBL/GenBank/DDBJ databases">
        <title>Characterization of novel class B3 metallo-beta-lactamase from novel Pseudomonas species.</title>
        <authorList>
            <person name="Yamada K."/>
            <person name="Aoki K."/>
            <person name="Ishii Y."/>
        </authorList>
    </citation>
    <scope>NUCLEOTIDE SEQUENCE [LARGE SCALE GENOMIC DNA]</scope>
    <source>
        <strain evidence="11 13">TUM18999</strain>
        <strain evidence="12 14">TUM20286</strain>
    </source>
</reference>
<dbReference type="InterPro" id="IPR000515">
    <property type="entry name" value="MetI-like"/>
</dbReference>
<feature type="transmembrane region" description="Helical" evidence="9">
    <location>
        <begin position="20"/>
        <end position="41"/>
    </location>
</feature>
<accession>A0A6J4E5L1</accession>
<dbReference type="InterPro" id="IPR043429">
    <property type="entry name" value="ArtM/GltK/GlnP/TcyL/YhdX-like"/>
</dbReference>
<evidence type="ECO:0000256" key="2">
    <source>
        <dbReference type="ARBA" id="ARBA00010072"/>
    </source>
</evidence>
<dbReference type="AlphaFoldDB" id="A0A6J4E5L1"/>
<dbReference type="EMBL" id="BQKM01000008">
    <property type="protein sequence ID" value="GJN53839.1"/>
    <property type="molecule type" value="Genomic_DNA"/>
</dbReference>
<dbReference type="Pfam" id="PF00528">
    <property type="entry name" value="BPD_transp_1"/>
    <property type="match status" value="1"/>
</dbReference>
<evidence type="ECO:0000256" key="4">
    <source>
        <dbReference type="ARBA" id="ARBA00022475"/>
    </source>
</evidence>
<feature type="transmembrane region" description="Helical" evidence="9">
    <location>
        <begin position="95"/>
        <end position="118"/>
    </location>
</feature>
<gene>
    <name evidence="11" type="ORF">TUM18999_31110</name>
    <name evidence="12" type="ORF">TUM20286_35910</name>
</gene>
<keyword evidence="5 9" id="KW-0812">Transmembrane</keyword>
<dbReference type="PANTHER" id="PTHR30614:SF47">
    <property type="entry name" value="ABC TRANSPORTER PERMEASE"/>
    <property type="match status" value="1"/>
</dbReference>
<dbReference type="NCBIfam" id="TIGR01726">
    <property type="entry name" value="HEQRo_perm_3TM"/>
    <property type="match status" value="1"/>
</dbReference>
<keyword evidence="4" id="KW-1003">Cell membrane</keyword>
<dbReference type="GO" id="GO:0022857">
    <property type="term" value="F:transmembrane transporter activity"/>
    <property type="evidence" value="ECO:0007669"/>
    <property type="project" value="InterPro"/>
</dbReference>
<dbReference type="PROSITE" id="PS50928">
    <property type="entry name" value="ABC_TM1"/>
    <property type="match status" value="1"/>
</dbReference>
<keyword evidence="14" id="KW-1185">Reference proteome</keyword>
<dbReference type="RefSeq" id="WP_173175393.1">
    <property type="nucleotide sequence ID" value="NZ_AP023189.1"/>
</dbReference>
<evidence type="ECO:0000256" key="7">
    <source>
        <dbReference type="ARBA" id="ARBA00022989"/>
    </source>
</evidence>
<dbReference type="GO" id="GO:0006865">
    <property type="term" value="P:amino acid transport"/>
    <property type="evidence" value="ECO:0007669"/>
    <property type="project" value="UniProtKB-KW"/>
</dbReference>
<evidence type="ECO:0000256" key="8">
    <source>
        <dbReference type="ARBA" id="ARBA00023136"/>
    </source>
</evidence>
<comment type="similarity">
    <text evidence="2">Belongs to the binding-protein-dependent transport system permease family. HisMQ subfamily.</text>
</comment>
<evidence type="ECO:0000256" key="1">
    <source>
        <dbReference type="ARBA" id="ARBA00004429"/>
    </source>
</evidence>
<keyword evidence="6" id="KW-0029">Amino-acid transport</keyword>
<keyword evidence="3 9" id="KW-0813">Transport</keyword>
<dbReference type="Proteomes" id="UP000509383">
    <property type="component" value="Chromosome"/>
</dbReference>